<evidence type="ECO:0000256" key="15">
    <source>
        <dbReference type="SAM" id="Phobius"/>
    </source>
</evidence>
<name>A0A1S2LV84_9BACI</name>
<keyword evidence="3 12" id="KW-0813">Transport</keyword>
<keyword evidence="7 12" id="KW-0479">Metal-binding</keyword>
<feature type="binding site" description="covalent" evidence="13">
    <location>
        <position position="43"/>
    </location>
    <ligand>
        <name>heme</name>
        <dbReference type="ChEBI" id="CHEBI:30413"/>
        <label>1</label>
    </ligand>
</feature>
<feature type="binding site" description="covalent" evidence="13">
    <location>
        <position position="119"/>
    </location>
    <ligand>
        <name>heme</name>
        <dbReference type="ChEBI" id="CHEBI:30413"/>
        <label>3</label>
    </ligand>
</feature>
<evidence type="ECO:0000256" key="10">
    <source>
        <dbReference type="ARBA" id="ARBA00023004"/>
    </source>
</evidence>
<dbReference type="PANTHER" id="PTHR30333:SF1">
    <property type="entry name" value="CYTOCHROME C-TYPE PROTEIN NAPC"/>
    <property type="match status" value="1"/>
</dbReference>
<dbReference type="PIRSF" id="PIRSF000013">
    <property type="entry name" value="4_hem_cytochrm_NapC"/>
    <property type="match status" value="1"/>
</dbReference>
<keyword evidence="4" id="KW-1003">Cell membrane</keyword>
<comment type="cofactor">
    <cofactor evidence="13">
        <name>heme</name>
        <dbReference type="ChEBI" id="CHEBI:30413"/>
    </cofactor>
    <text evidence="13">Binds 4 heme groups per subunit.</text>
</comment>
<feature type="transmembrane region" description="Helical" evidence="15">
    <location>
        <begin position="12"/>
        <end position="29"/>
    </location>
</feature>
<evidence type="ECO:0000313" key="18">
    <source>
        <dbReference type="Proteomes" id="UP000180098"/>
    </source>
</evidence>
<protein>
    <recommendedName>
        <fullName evidence="12">Cytochrome c-type protein</fullName>
    </recommendedName>
</protein>
<keyword evidence="8 12" id="KW-0249">Electron transport</keyword>
<evidence type="ECO:0000313" key="17">
    <source>
        <dbReference type="EMBL" id="OIJ16244.1"/>
    </source>
</evidence>
<evidence type="ECO:0000256" key="6">
    <source>
        <dbReference type="ARBA" id="ARBA00022692"/>
    </source>
</evidence>
<feature type="binding site" description="covalent" evidence="13">
    <location>
        <position position="141"/>
    </location>
    <ligand>
        <name>heme</name>
        <dbReference type="ChEBI" id="CHEBI:30413"/>
        <label>4</label>
    </ligand>
</feature>
<evidence type="ECO:0000256" key="4">
    <source>
        <dbReference type="ARBA" id="ARBA00022475"/>
    </source>
</evidence>
<evidence type="ECO:0000256" key="7">
    <source>
        <dbReference type="ARBA" id="ARBA00022723"/>
    </source>
</evidence>
<comment type="PTM">
    <text evidence="12">Binds 4 heme groups per subunit.</text>
</comment>
<keyword evidence="6 15" id="KW-0812">Transmembrane</keyword>
<dbReference type="GO" id="GO:0009055">
    <property type="term" value="F:electron transfer activity"/>
    <property type="evidence" value="ECO:0007669"/>
    <property type="project" value="TreeGrafter"/>
</dbReference>
<dbReference type="Proteomes" id="UP000180098">
    <property type="component" value="Unassembled WGS sequence"/>
</dbReference>
<dbReference type="InterPro" id="IPR005126">
    <property type="entry name" value="NapC/NirT_cyt_c_N"/>
</dbReference>
<comment type="caution">
    <text evidence="17">The sequence shown here is derived from an EMBL/GenBank/DDBJ whole genome shotgun (WGS) entry which is preliminary data.</text>
</comment>
<evidence type="ECO:0000256" key="13">
    <source>
        <dbReference type="PIRSR" id="PIRSR000013-1"/>
    </source>
</evidence>
<keyword evidence="10 12" id="KW-0408">Iron</keyword>
<dbReference type="GO" id="GO:0005886">
    <property type="term" value="C:plasma membrane"/>
    <property type="evidence" value="ECO:0007669"/>
    <property type="project" value="UniProtKB-SubCell"/>
</dbReference>
<keyword evidence="18" id="KW-1185">Reference proteome</keyword>
<dbReference type="Pfam" id="PF03264">
    <property type="entry name" value="Cytochrom_NNT"/>
    <property type="match status" value="1"/>
</dbReference>
<dbReference type="AlphaFoldDB" id="A0A1S2LV84"/>
<dbReference type="GO" id="GO:0019333">
    <property type="term" value="P:denitrification pathway"/>
    <property type="evidence" value="ECO:0007669"/>
    <property type="project" value="InterPro"/>
</dbReference>
<evidence type="ECO:0000256" key="9">
    <source>
        <dbReference type="ARBA" id="ARBA00022989"/>
    </source>
</evidence>
<dbReference type="GO" id="GO:0009061">
    <property type="term" value="P:anaerobic respiration"/>
    <property type="evidence" value="ECO:0007669"/>
    <property type="project" value="TreeGrafter"/>
</dbReference>
<feature type="binding site" description="covalent" evidence="13">
    <location>
        <position position="66"/>
    </location>
    <ligand>
        <name>heme</name>
        <dbReference type="ChEBI" id="CHEBI:30413"/>
        <label>2</label>
    </ligand>
</feature>
<reference evidence="17 18" key="1">
    <citation type="submission" date="2016-10" db="EMBL/GenBank/DDBJ databases">
        <title>Draft genome sequences of four alkaliphilic bacteria belonging to the Anaerobacillus genus.</title>
        <authorList>
            <person name="Bassil N.M."/>
            <person name="Lloyd J.R."/>
        </authorList>
    </citation>
    <scope>NUCLEOTIDE SEQUENCE [LARGE SCALE GENOMIC DNA]</scope>
    <source>
        <strain evidence="17 18">DSM 15340</strain>
    </source>
</reference>
<dbReference type="EMBL" id="MLQQ01000001">
    <property type="protein sequence ID" value="OIJ16244.1"/>
    <property type="molecule type" value="Genomic_DNA"/>
</dbReference>
<keyword evidence="9 15" id="KW-1133">Transmembrane helix</keyword>
<dbReference type="InterPro" id="IPR051174">
    <property type="entry name" value="Cytochrome_c-type_ET"/>
</dbReference>
<evidence type="ECO:0000256" key="8">
    <source>
        <dbReference type="ARBA" id="ARBA00022982"/>
    </source>
</evidence>
<evidence type="ECO:0000256" key="5">
    <source>
        <dbReference type="ARBA" id="ARBA00022617"/>
    </source>
</evidence>
<feature type="binding site" description="axial binding residue" evidence="14">
    <location>
        <position position="123"/>
    </location>
    <ligand>
        <name>heme</name>
        <dbReference type="ChEBI" id="CHEBI:30413"/>
        <label>3</label>
    </ligand>
    <ligandPart>
        <name>Fe</name>
        <dbReference type="ChEBI" id="CHEBI:18248"/>
    </ligandPart>
</feature>
<dbReference type="GO" id="GO:0020037">
    <property type="term" value="F:heme binding"/>
    <property type="evidence" value="ECO:0007669"/>
    <property type="project" value="InterPro"/>
</dbReference>
<evidence type="ECO:0000256" key="2">
    <source>
        <dbReference type="ARBA" id="ARBA00007395"/>
    </source>
</evidence>
<feature type="binding site" evidence="13">
    <location>
        <position position="67"/>
    </location>
    <ligand>
        <name>a menaquinol</name>
        <dbReference type="ChEBI" id="CHEBI:18151"/>
    </ligand>
</feature>
<feature type="domain" description="NapC/NirT cytochrome c N-terminal" evidence="16">
    <location>
        <begin position="10"/>
        <end position="149"/>
    </location>
</feature>
<evidence type="ECO:0000256" key="11">
    <source>
        <dbReference type="ARBA" id="ARBA00023136"/>
    </source>
</evidence>
<feature type="binding site" description="covalent" evidence="13">
    <location>
        <position position="122"/>
    </location>
    <ligand>
        <name>heme</name>
        <dbReference type="ChEBI" id="CHEBI:30413"/>
        <label>3</label>
    </ligand>
</feature>
<evidence type="ECO:0000256" key="14">
    <source>
        <dbReference type="PIRSR" id="PIRSR000013-2"/>
    </source>
</evidence>
<dbReference type="GO" id="GO:0046872">
    <property type="term" value="F:metal ion binding"/>
    <property type="evidence" value="ECO:0007669"/>
    <property type="project" value="UniProtKB-KW"/>
</dbReference>
<feature type="binding site" description="axial binding residue" evidence="14">
    <location>
        <position position="70"/>
    </location>
    <ligand>
        <name>heme</name>
        <dbReference type="ChEBI" id="CHEBI:30413"/>
        <label>2</label>
    </ligand>
    <ligandPart>
        <name>Fe</name>
        <dbReference type="ChEBI" id="CHEBI:18248"/>
    </ligandPart>
</feature>
<comment type="subcellular location">
    <subcellularLocation>
        <location evidence="1">Cell membrane</location>
        <topology evidence="1">Single-pass membrane protein</topology>
    </subcellularLocation>
</comment>
<dbReference type="InterPro" id="IPR038266">
    <property type="entry name" value="NapC/NirT_cytc_sf"/>
</dbReference>
<accession>A0A1S2LV84</accession>
<feature type="binding site" description="covalent" evidence="13">
    <location>
        <position position="138"/>
    </location>
    <ligand>
        <name>heme</name>
        <dbReference type="ChEBI" id="CHEBI:30413"/>
        <label>4</label>
    </ligand>
</feature>
<evidence type="ECO:0000256" key="1">
    <source>
        <dbReference type="ARBA" id="ARBA00004162"/>
    </source>
</evidence>
<feature type="binding site" description="axial binding residue" evidence="14">
    <location>
        <position position="147"/>
    </location>
    <ligand>
        <name>heme</name>
        <dbReference type="ChEBI" id="CHEBI:30413"/>
        <label>2</label>
    </ligand>
    <ligandPart>
        <name>Fe</name>
        <dbReference type="ChEBI" id="CHEBI:18248"/>
    </ligandPart>
</feature>
<dbReference type="SUPFAM" id="SSF48695">
    <property type="entry name" value="Multiheme cytochromes"/>
    <property type="match status" value="1"/>
</dbReference>
<keyword evidence="11 15" id="KW-0472">Membrane</keyword>
<evidence type="ECO:0000259" key="16">
    <source>
        <dbReference type="Pfam" id="PF03264"/>
    </source>
</evidence>
<dbReference type="InterPro" id="IPR036280">
    <property type="entry name" value="Multihaem_cyt_sf"/>
</dbReference>
<organism evidence="17 18">
    <name type="scientific">Anaerobacillus arseniciselenatis</name>
    <dbReference type="NCBI Taxonomy" id="85682"/>
    <lineage>
        <taxon>Bacteria</taxon>
        <taxon>Bacillati</taxon>
        <taxon>Bacillota</taxon>
        <taxon>Bacilli</taxon>
        <taxon>Bacillales</taxon>
        <taxon>Bacillaceae</taxon>
        <taxon>Anaerobacillus</taxon>
    </lineage>
</organism>
<comment type="similarity">
    <text evidence="2">Belongs to the NapC/NirT/NrfH family.</text>
</comment>
<dbReference type="PANTHER" id="PTHR30333">
    <property type="entry name" value="CYTOCHROME C-TYPE PROTEIN"/>
    <property type="match status" value="1"/>
</dbReference>
<evidence type="ECO:0000256" key="12">
    <source>
        <dbReference type="PIRNR" id="PIRNR000013"/>
    </source>
</evidence>
<feature type="binding site" description="axial binding residue" evidence="14">
    <location>
        <position position="142"/>
    </location>
    <ligand>
        <name>heme</name>
        <dbReference type="ChEBI" id="CHEBI:30413"/>
        <label>4</label>
    </ligand>
    <ligandPart>
        <name>Fe</name>
        <dbReference type="ChEBI" id="CHEBI:18248"/>
    </ligandPart>
</feature>
<feature type="binding site" description="covalent" evidence="13">
    <location>
        <position position="69"/>
    </location>
    <ligand>
        <name>heme</name>
        <dbReference type="ChEBI" id="CHEBI:30413"/>
        <label>2</label>
    </ligand>
</feature>
<feature type="binding site" description="axial binding residue" evidence="14">
    <location>
        <position position="61"/>
    </location>
    <ligand>
        <name>heme</name>
        <dbReference type="ChEBI" id="CHEBI:30413"/>
        <label>3</label>
    </ligand>
    <ligandPart>
        <name>Fe</name>
        <dbReference type="ChEBI" id="CHEBI:18248"/>
    </ligandPart>
</feature>
<gene>
    <name evidence="17" type="ORF">BKP35_04540</name>
</gene>
<sequence>MKGLLQKLDKKLMLFTLIGVFVGIAFFATTDGAINATDTPEFCASCHMYESTIENFNASNHATLNCNDCHAPTDSKIARYTFKAKNAISHGYMATFGASKLPDVIHATEKSMEVIEKNCISCHEPGLQNISHDAKDSCMDCHRQVPHNKGDFRPAEWFEPGNFEFNR</sequence>
<evidence type="ECO:0000256" key="3">
    <source>
        <dbReference type="ARBA" id="ARBA00022448"/>
    </source>
</evidence>
<proteinExistence type="inferred from homology"/>
<dbReference type="InterPro" id="IPR024717">
    <property type="entry name" value="NapC/NirT/NrfH"/>
</dbReference>
<keyword evidence="5 12" id="KW-0349">Heme</keyword>
<dbReference type="OrthoDB" id="9791652at2"/>
<feature type="binding site" description="covalent" evidence="13">
    <location>
        <position position="46"/>
    </location>
    <ligand>
        <name>heme</name>
        <dbReference type="ChEBI" id="CHEBI:30413"/>
        <label>1</label>
    </ligand>
</feature>
<dbReference type="RefSeq" id="WP_071312170.1">
    <property type="nucleotide sequence ID" value="NZ_MLQQ01000001.1"/>
</dbReference>
<dbReference type="Gene3D" id="1.10.3820.10">
    <property type="entry name" value="Di-heme elbow motif domain"/>
    <property type="match status" value="1"/>
</dbReference>